<dbReference type="SMART" id="SM00387">
    <property type="entry name" value="HATPase_c"/>
    <property type="match status" value="1"/>
</dbReference>
<feature type="domain" description="Histidine kinase" evidence="7">
    <location>
        <begin position="482"/>
        <end position="684"/>
    </location>
</feature>
<dbReference type="PROSITE" id="PS50109">
    <property type="entry name" value="HIS_KIN"/>
    <property type="match status" value="1"/>
</dbReference>
<accession>A0A432LN59</accession>
<feature type="transmembrane region" description="Helical" evidence="6">
    <location>
        <begin position="838"/>
        <end position="859"/>
    </location>
</feature>
<keyword evidence="9" id="KW-1185">Reference proteome</keyword>
<proteinExistence type="predicted"/>
<evidence type="ECO:0000256" key="6">
    <source>
        <dbReference type="SAM" id="Phobius"/>
    </source>
</evidence>
<dbReference type="SUPFAM" id="SSF55874">
    <property type="entry name" value="ATPase domain of HSP90 chaperone/DNA topoisomerase II/histidine kinase"/>
    <property type="match status" value="1"/>
</dbReference>
<evidence type="ECO:0000256" key="4">
    <source>
        <dbReference type="ARBA" id="ARBA00022777"/>
    </source>
</evidence>
<dbReference type="GO" id="GO:0000160">
    <property type="term" value="P:phosphorelay signal transduction system"/>
    <property type="evidence" value="ECO:0007669"/>
    <property type="project" value="UniProtKB-KW"/>
</dbReference>
<feature type="transmembrane region" description="Helical" evidence="6">
    <location>
        <begin position="385"/>
        <end position="407"/>
    </location>
</feature>
<dbReference type="EC" id="2.7.13.3" evidence="2"/>
<evidence type="ECO:0000256" key="3">
    <source>
        <dbReference type="ARBA" id="ARBA00022679"/>
    </source>
</evidence>
<dbReference type="InterPro" id="IPR033405">
    <property type="entry name" value="DUF5112"/>
</dbReference>
<dbReference type="InterPro" id="IPR050736">
    <property type="entry name" value="Sensor_HK_Regulatory"/>
</dbReference>
<name>A0A432LN59_9BACT</name>
<dbReference type="Pfam" id="PF17139">
    <property type="entry name" value="DUF5112"/>
    <property type="match status" value="1"/>
</dbReference>
<protein>
    <recommendedName>
        <fullName evidence="2">histidine kinase</fullName>
        <ecNumber evidence="2">2.7.13.3</ecNumber>
    </recommendedName>
</protein>
<gene>
    <name evidence="8" type="ORF">EHV08_04340</name>
</gene>
<dbReference type="Proteomes" id="UP000278983">
    <property type="component" value="Unassembled WGS sequence"/>
</dbReference>
<evidence type="ECO:0000313" key="8">
    <source>
        <dbReference type="EMBL" id="RUL60325.1"/>
    </source>
</evidence>
<keyword evidence="6" id="KW-1133">Transmembrane helix</keyword>
<dbReference type="InterPro" id="IPR011990">
    <property type="entry name" value="TPR-like_helical_dom_sf"/>
</dbReference>
<dbReference type="Gene3D" id="3.30.565.10">
    <property type="entry name" value="Histidine kinase-like ATPase, C-terminal domain"/>
    <property type="match status" value="1"/>
</dbReference>
<dbReference type="EMBL" id="RYYU01000001">
    <property type="protein sequence ID" value="RUL60325.1"/>
    <property type="molecule type" value="Genomic_DNA"/>
</dbReference>
<dbReference type="GO" id="GO:0004673">
    <property type="term" value="F:protein histidine kinase activity"/>
    <property type="evidence" value="ECO:0007669"/>
    <property type="project" value="UniProtKB-EC"/>
</dbReference>
<keyword evidence="4" id="KW-0418">Kinase</keyword>
<reference evidence="8 9" key="1">
    <citation type="submission" date="2018-12" db="EMBL/GenBank/DDBJ databases">
        <title>Genome sequencing of Prevotella sp. KCOM 3155 (= JS262).</title>
        <authorList>
            <person name="Kook J.-K."/>
            <person name="Park S.-N."/>
            <person name="Lim Y.K."/>
        </authorList>
    </citation>
    <scope>NUCLEOTIDE SEQUENCE [LARGE SCALE GENOMIC DNA]</scope>
    <source>
        <strain evidence="8 9">KCOM 3155</strain>
    </source>
</reference>
<evidence type="ECO:0000313" key="9">
    <source>
        <dbReference type="Proteomes" id="UP000278983"/>
    </source>
</evidence>
<evidence type="ECO:0000256" key="2">
    <source>
        <dbReference type="ARBA" id="ARBA00012438"/>
    </source>
</evidence>
<dbReference type="InterPro" id="IPR003594">
    <property type="entry name" value="HATPase_dom"/>
</dbReference>
<keyword evidence="6" id="KW-0812">Transmembrane</keyword>
<dbReference type="PANTHER" id="PTHR43711:SF31">
    <property type="entry name" value="HISTIDINE KINASE"/>
    <property type="match status" value="1"/>
</dbReference>
<evidence type="ECO:0000256" key="5">
    <source>
        <dbReference type="ARBA" id="ARBA00023012"/>
    </source>
</evidence>
<evidence type="ECO:0000259" key="7">
    <source>
        <dbReference type="PROSITE" id="PS50109"/>
    </source>
</evidence>
<dbReference type="InterPro" id="IPR036890">
    <property type="entry name" value="HATPase_C_sf"/>
</dbReference>
<dbReference type="PANTHER" id="PTHR43711">
    <property type="entry name" value="TWO-COMPONENT HISTIDINE KINASE"/>
    <property type="match status" value="1"/>
</dbReference>
<sequence length="1148" mass="131390">MCFSACKKIPNKAEADRLNSISYSYHYKNIDSTLHYAKAAFNMSEGYDDGKAEALNNIAFASIAKMNYSDAGRQLDSIVGLTNNHVELLISYIQHMRLCQRESHNKDFYDYQEKAIKSLKRINESRDMLTERQRSRMIYAESEMAIVTSTYYYYVGLESRSMDTLLGIDANGEIQKDSAQLMNYLYQIGAGGIVSEGTQTDINQKEWEYLVRCYMLAIQSRSIYWEANSLQAMSEHLLDKNARDKLIASNQQTIKYINVDNMPDSLLAGNLAQRSLALFQSLGDVYQIAGAYRTLASCFWGVGDYRSAMICLEDALNKDMRIEQAPDLVASIREQLSIVYSAMNEKPTSDYNRNIYLDLQDMTRQDRHLEARAEQLDRSARQLNIMISAVLVMIVVVVTLMFFFYNLRRKKQKNNSLDDLLEPLEQWRKDNILLNNALDERHEEINETYAINVIHIANNKKRNLENRAKIFLVNSIIPLIDRIIHEVGRLKNANESNKVRAERYSYVAELTDKINDYNNVLSQWIQLRQGELNMHIESFPLEETFSVVKKSRMSFQLKGINLIVESTTSNVKADRVLTLFMLNTLADNARKFTQEGGTVTISSHSTDDYVEISVTDTGKGMSADELSGIFDHKVYNGHGFGLMNCKGIIEKYRKISQIFSVCKLSAESKEGTGSRFFFRLPHGVVRIIISLVSALSSISMSAANVSPQKLAADYADSAYFSNVGSKYERTLQFADSVLKYLNIRYRQIKKNGNVIMVKSGNLKAEPAEITWFHDGMDIDYDVILDIRNESAVAALAIHDWDLYRYNNRAYTLLFKEKSADKNLAEYCRTMQTSESNKMIAVALLTLLFIIIIVAYYFLYYRHRINYDYCIEQVGHINDILLSKRTDEEKLSLIRPISTDKYPEALKVIVDKVKEALVSSVESSKEKNYEIELAEDESRRAEFEGDKLHVSNNVLDNCLSTLKHETMYYPSRIRQIVEEVNNDNTAEEPAQLQAIDELVSYYKELYSILSAQAMRQVNVVKNKCQSVGIQKILKTDASEYFVMGDEMMLKYLFDILQKQNNGNFADIRVSKKEERYVVVELEMNKLAFRELFTPSMENIPFMICRQIVRENSESTNLRGCGIVAQPSAKQGTLVTVTLASANVNTIKNK</sequence>
<comment type="catalytic activity">
    <reaction evidence="1">
        <text>ATP + protein L-histidine = ADP + protein N-phospho-L-histidine.</text>
        <dbReference type="EC" id="2.7.13.3"/>
    </reaction>
</comment>
<keyword evidence="3" id="KW-0808">Transferase</keyword>
<dbReference type="Gene3D" id="1.25.40.10">
    <property type="entry name" value="Tetratricopeptide repeat domain"/>
    <property type="match status" value="1"/>
</dbReference>
<dbReference type="InterPro" id="IPR005467">
    <property type="entry name" value="His_kinase_dom"/>
</dbReference>
<comment type="caution">
    <text evidence="8">The sequence shown here is derived from an EMBL/GenBank/DDBJ whole genome shotgun (WGS) entry which is preliminary data.</text>
</comment>
<dbReference type="OrthoDB" id="1043958at2"/>
<dbReference type="Pfam" id="PF17140">
    <property type="entry name" value="DUF5113"/>
    <property type="match status" value="2"/>
</dbReference>
<dbReference type="Pfam" id="PF02518">
    <property type="entry name" value="HATPase_c"/>
    <property type="match status" value="1"/>
</dbReference>
<evidence type="ECO:0000256" key="1">
    <source>
        <dbReference type="ARBA" id="ARBA00000085"/>
    </source>
</evidence>
<keyword evidence="5" id="KW-0902">Two-component regulatory system</keyword>
<dbReference type="AlphaFoldDB" id="A0A432LN59"/>
<keyword evidence="6" id="KW-0472">Membrane</keyword>
<dbReference type="InterPro" id="IPR033406">
    <property type="entry name" value="DUF5113"/>
</dbReference>
<organism evidence="8 9">
    <name type="scientific">Prevotella koreensis</name>
    <dbReference type="NCBI Taxonomy" id="2490854"/>
    <lineage>
        <taxon>Bacteria</taxon>
        <taxon>Pseudomonadati</taxon>
        <taxon>Bacteroidota</taxon>
        <taxon>Bacteroidia</taxon>
        <taxon>Bacteroidales</taxon>
        <taxon>Prevotellaceae</taxon>
        <taxon>Prevotella</taxon>
    </lineage>
</organism>